<gene>
    <name evidence="2" type="ORF">KIV56_08875</name>
</gene>
<evidence type="ECO:0000313" key="3">
    <source>
        <dbReference type="Proteomes" id="UP001212421"/>
    </source>
</evidence>
<accession>A0ABY7NI69</accession>
<dbReference type="RefSeq" id="WP_281535993.1">
    <property type="nucleotide sequence ID" value="NZ_CP075584.1"/>
</dbReference>
<feature type="region of interest" description="Disordered" evidence="1">
    <location>
        <begin position="58"/>
        <end position="77"/>
    </location>
</feature>
<keyword evidence="3" id="KW-1185">Reference proteome</keyword>
<evidence type="ECO:0000313" key="2">
    <source>
        <dbReference type="EMBL" id="WBM81269.1"/>
    </source>
</evidence>
<evidence type="ECO:0000256" key="1">
    <source>
        <dbReference type="SAM" id="MobiDB-lite"/>
    </source>
</evidence>
<organism evidence="2 3">
    <name type="scientific">Cryobacterium breve</name>
    <dbReference type="NCBI Taxonomy" id="1259258"/>
    <lineage>
        <taxon>Bacteria</taxon>
        <taxon>Bacillati</taxon>
        <taxon>Actinomycetota</taxon>
        <taxon>Actinomycetes</taxon>
        <taxon>Micrococcales</taxon>
        <taxon>Microbacteriaceae</taxon>
        <taxon>Cryobacterium</taxon>
    </lineage>
</organism>
<sequence>MNENGCSDGSMKSAASRMLARISPASTLSCSSTSAIADADSALGAPSGVSSGVSFPALSGAVRGDRSGVPSIMVTDY</sequence>
<proteinExistence type="predicted"/>
<dbReference type="Proteomes" id="UP001212421">
    <property type="component" value="Chromosome"/>
</dbReference>
<reference evidence="2 3" key="1">
    <citation type="submission" date="2021-05" db="EMBL/GenBank/DDBJ databases">
        <authorList>
            <person name="Kumar R."/>
            <person name="Kumar A."/>
            <person name="Mukhia S."/>
        </authorList>
    </citation>
    <scope>NUCLEOTIDE SEQUENCE [LARGE SCALE GENOMIC DNA]</scope>
    <source>
        <strain evidence="2 3">ERMR7:08</strain>
    </source>
</reference>
<protein>
    <submittedName>
        <fullName evidence="2">Uncharacterized protein</fullName>
    </submittedName>
</protein>
<dbReference type="EMBL" id="CP075584">
    <property type="protein sequence ID" value="WBM81269.1"/>
    <property type="molecule type" value="Genomic_DNA"/>
</dbReference>
<name>A0ABY7NI69_9MICO</name>